<dbReference type="Proteomes" id="UP000295793">
    <property type="component" value="Unassembled WGS sequence"/>
</dbReference>
<gene>
    <name evidence="1" type="ORF">BCF53_106161</name>
</gene>
<proteinExistence type="predicted"/>
<dbReference type="RefSeq" id="WP_132701401.1">
    <property type="nucleotide sequence ID" value="NZ_SLZR01000006.1"/>
</dbReference>
<evidence type="ECO:0000313" key="2">
    <source>
        <dbReference type="Proteomes" id="UP000295793"/>
    </source>
</evidence>
<name>A0A4R3IAM1_9GAMM</name>
<keyword evidence="2" id="KW-1185">Reference proteome</keyword>
<comment type="caution">
    <text evidence="1">The sequence shown here is derived from an EMBL/GenBank/DDBJ whole genome shotgun (WGS) entry which is preliminary data.</text>
</comment>
<evidence type="ECO:0000313" key="1">
    <source>
        <dbReference type="EMBL" id="TCS41430.1"/>
    </source>
</evidence>
<reference evidence="1 2" key="1">
    <citation type="submission" date="2019-03" db="EMBL/GenBank/DDBJ databases">
        <title>Genomic Encyclopedia of Archaeal and Bacterial Type Strains, Phase II (KMG-II): from individual species to whole genera.</title>
        <authorList>
            <person name="Goeker M."/>
        </authorList>
    </citation>
    <scope>NUCLEOTIDE SEQUENCE [LARGE SCALE GENOMIC DNA]</scope>
    <source>
        <strain evidence="1 2">DSM 15388</strain>
    </source>
</reference>
<organism evidence="1 2">
    <name type="scientific">Reinekea marinisedimentorum</name>
    <dbReference type="NCBI Taxonomy" id="230495"/>
    <lineage>
        <taxon>Bacteria</taxon>
        <taxon>Pseudomonadati</taxon>
        <taxon>Pseudomonadota</taxon>
        <taxon>Gammaproteobacteria</taxon>
        <taxon>Oceanospirillales</taxon>
        <taxon>Saccharospirillaceae</taxon>
        <taxon>Reinekea</taxon>
    </lineage>
</organism>
<dbReference type="EMBL" id="SLZR01000006">
    <property type="protein sequence ID" value="TCS41430.1"/>
    <property type="molecule type" value="Genomic_DNA"/>
</dbReference>
<protein>
    <submittedName>
        <fullName evidence="1">Uncharacterized protein</fullName>
    </submittedName>
</protein>
<sequence>MDQETIVYGVIKDVATNDTEFQLKTRRINAQALLELAEFDTFPYLTSSMFSIPNEDLLQGVYQTQVIHFAASYQAVEYHWEDWMAKFEALLKKMYWVSAKVHMETELSGNHTFIWESPSDYHAPSDELTVRCEWEQELAFHMNTRNMR</sequence>
<dbReference type="OrthoDB" id="8855241at2"/>
<accession>A0A4R3IAM1</accession>
<dbReference type="AlphaFoldDB" id="A0A4R3IAM1"/>